<evidence type="ECO:0000313" key="2">
    <source>
        <dbReference type="EMBL" id="ELR01880.1"/>
    </source>
</evidence>
<dbReference type="HOGENOM" id="CLU_2672118_0_0_1"/>
<name>L8FLU5_PSED2</name>
<dbReference type="VEuPathDB" id="FungiDB:GMDG_08769"/>
<dbReference type="Proteomes" id="UP000011064">
    <property type="component" value="Unassembled WGS sequence"/>
</dbReference>
<dbReference type="AlphaFoldDB" id="L8FLU5"/>
<organism evidence="2 3">
    <name type="scientific">Pseudogymnoascus destructans (strain ATCC MYA-4855 / 20631-21)</name>
    <name type="common">Bat white-nose syndrome fungus</name>
    <name type="synonym">Geomyces destructans</name>
    <dbReference type="NCBI Taxonomy" id="658429"/>
    <lineage>
        <taxon>Eukaryota</taxon>
        <taxon>Fungi</taxon>
        <taxon>Dikarya</taxon>
        <taxon>Ascomycota</taxon>
        <taxon>Pezizomycotina</taxon>
        <taxon>Leotiomycetes</taxon>
        <taxon>Thelebolales</taxon>
        <taxon>Thelebolaceae</taxon>
        <taxon>Pseudogymnoascus</taxon>
    </lineage>
</organism>
<sequence>MEDESIAVAPLSQDREHSVKSYHKDSEDNEDDEDVRPPRRRKRRDTTEQEGWPTTGQEGGRSHETGPGTWRGSGE</sequence>
<evidence type="ECO:0000313" key="3">
    <source>
        <dbReference type="Proteomes" id="UP000011064"/>
    </source>
</evidence>
<dbReference type="InParanoid" id="L8FLU5"/>
<protein>
    <submittedName>
        <fullName evidence="2">Uncharacterized protein</fullName>
    </submittedName>
</protein>
<evidence type="ECO:0000256" key="1">
    <source>
        <dbReference type="SAM" id="MobiDB-lite"/>
    </source>
</evidence>
<accession>L8FLU5</accession>
<feature type="compositionally biased region" description="Basic and acidic residues" evidence="1">
    <location>
        <begin position="13"/>
        <end position="26"/>
    </location>
</feature>
<feature type="region of interest" description="Disordered" evidence="1">
    <location>
        <begin position="1"/>
        <end position="75"/>
    </location>
</feature>
<gene>
    <name evidence="2" type="ORF">GMDG_08769</name>
</gene>
<keyword evidence="3" id="KW-1185">Reference proteome</keyword>
<dbReference type="EMBL" id="GL574173">
    <property type="protein sequence ID" value="ELR01880.1"/>
    <property type="molecule type" value="Genomic_DNA"/>
</dbReference>
<reference evidence="3" key="1">
    <citation type="submission" date="2010-09" db="EMBL/GenBank/DDBJ databases">
        <title>The genome sequence of Geomyces destructans 20631-21.</title>
        <authorList>
            <consortium name="The Broad Institute Genome Sequencing Platform"/>
            <person name="Cuomo C.A."/>
            <person name="Blehert D.S."/>
            <person name="Lorch J.M."/>
            <person name="Young S.K."/>
            <person name="Zeng Q."/>
            <person name="Gargeya S."/>
            <person name="Fitzgerald M."/>
            <person name="Haas B."/>
            <person name="Abouelleil A."/>
            <person name="Alvarado L."/>
            <person name="Arachchi H.M."/>
            <person name="Berlin A."/>
            <person name="Brown A."/>
            <person name="Chapman S.B."/>
            <person name="Chen Z."/>
            <person name="Dunbar C."/>
            <person name="Freedman E."/>
            <person name="Gearin G."/>
            <person name="Gellesch M."/>
            <person name="Goldberg J."/>
            <person name="Griggs A."/>
            <person name="Gujja S."/>
            <person name="Heiman D."/>
            <person name="Howarth C."/>
            <person name="Larson L."/>
            <person name="Lui A."/>
            <person name="MacDonald P.J.P."/>
            <person name="Montmayeur A."/>
            <person name="Murphy C."/>
            <person name="Neiman D."/>
            <person name="Pearson M."/>
            <person name="Priest M."/>
            <person name="Roberts A."/>
            <person name="Saif S."/>
            <person name="Shea T."/>
            <person name="Shenoy N."/>
            <person name="Sisk P."/>
            <person name="Stolte C."/>
            <person name="Sykes S."/>
            <person name="Wortman J."/>
            <person name="Nusbaum C."/>
            <person name="Birren B."/>
        </authorList>
    </citation>
    <scope>NUCLEOTIDE SEQUENCE [LARGE SCALE GENOMIC DNA]</scope>
    <source>
        <strain evidence="3">ATCC MYA-4855 / 20631-21</strain>
    </source>
</reference>
<proteinExistence type="predicted"/>